<evidence type="ECO:0000256" key="8">
    <source>
        <dbReference type="SAM" id="Phobius"/>
    </source>
</evidence>
<evidence type="ECO:0000256" key="2">
    <source>
        <dbReference type="ARBA" id="ARBA00007104"/>
    </source>
</evidence>
<evidence type="ECO:0000256" key="7">
    <source>
        <dbReference type="RuleBase" id="RU003827"/>
    </source>
</evidence>
<accession>A0A9P8PGM2</accession>
<evidence type="ECO:0000256" key="3">
    <source>
        <dbReference type="ARBA" id="ARBA00022692"/>
    </source>
</evidence>
<evidence type="ECO:0000256" key="4">
    <source>
        <dbReference type="ARBA" id="ARBA00022729"/>
    </source>
</evidence>
<evidence type="ECO:0000256" key="6">
    <source>
        <dbReference type="ARBA" id="ARBA00023136"/>
    </source>
</evidence>
<gene>
    <name evidence="11" type="ORF">OGAPHI_000199</name>
</gene>
<dbReference type="Proteomes" id="UP000769157">
    <property type="component" value="Unassembled WGS sequence"/>
</dbReference>
<dbReference type="AlphaFoldDB" id="A0A9P8PGM2"/>
<dbReference type="EMBL" id="JAEUBE010000055">
    <property type="protein sequence ID" value="KAH3671497.1"/>
    <property type="molecule type" value="Genomic_DNA"/>
</dbReference>
<proteinExistence type="inferred from homology"/>
<dbReference type="InterPro" id="IPR009038">
    <property type="entry name" value="GOLD_dom"/>
</dbReference>
<dbReference type="OrthoDB" id="759142at2759"/>
<evidence type="ECO:0000256" key="5">
    <source>
        <dbReference type="ARBA" id="ARBA00022989"/>
    </source>
</evidence>
<protein>
    <recommendedName>
        <fullName evidence="10">GOLD domain-containing protein</fullName>
    </recommendedName>
</protein>
<comment type="caution">
    <text evidence="11">The sequence shown here is derived from an EMBL/GenBank/DDBJ whole genome shotgun (WGS) entry which is preliminary data.</text>
</comment>
<dbReference type="PANTHER" id="PTHR22811">
    <property type="entry name" value="TRANSMEMBRANE EMP24 DOMAIN-CONTAINING PROTEIN"/>
    <property type="match status" value="1"/>
</dbReference>
<keyword evidence="12" id="KW-1185">Reference proteome</keyword>
<dbReference type="PROSITE" id="PS50866">
    <property type="entry name" value="GOLD"/>
    <property type="match status" value="1"/>
</dbReference>
<keyword evidence="6 8" id="KW-0472">Membrane</keyword>
<evidence type="ECO:0000313" key="12">
    <source>
        <dbReference type="Proteomes" id="UP000769157"/>
    </source>
</evidence>
<sequence length="213" mass="24315">MQFVELVKFLVLYATLAASLKLEVPATLHNPPPTCVREPIAGGQLVVVNVNTNGFVGDGQSLTLRIVDSEGNEYRKQRDVAGNFHAAFTTQSSTSLDVCFENRLLNRQREGQLSREIELEVEAGAAARDWNAIQAVEKLKPAEVEFRKIEEMIDEISGEMQYLVRREERLRDTNESTNRRTRNFSVLIMFVLIGVGLWQVQYLRNYFRSKHIL</sequence>
<dbReference type="GeneID" id="70232167"/>
<evidence type="ECO:0000313" key="11">
    <source>
        <dbReference type="EMBL" id="KAH3671497.1"/>
    </source>
</evidence>
<keyword evidence="5 8" id="KW-1133">Transmembrane helix</keyword>
<evidence type="ECO:0000256" key="1">
    <source>
        <dbReference type="ARBA" id="ARBA00004479"/>
    </source>
</evidence>
<feature type="chain" id="PRO_5040264904" description="GOLD domain-containing protein" evidence="9">
    <location>
        <begin position="18"/>
        <end position="213"/>
    </location>
</feature>
<reference evidence="11" key="1">
    <citation type="journal article" date="2021" name="Open Biol.">
        <title>Shared evolutionary footprints suggest mitochondrial oxidative damage underlies multiple complex I losses in fungi.</title>
        <authorList>
            <person name="Schikora-Tamarit M.A."/>
            <person name="Marcet-Houben M."/>
            <person name="Nosek J."/>
            <person name="Gabaldon T."/>
        </authorList>
    </citation>
    <scope>NUCLEOTIDE SEQUENCE</scope>
    <source>
        <strain evidence="11">CBS6075</strain>
    </source>
</reference>
<keyword evidence="4 9" id="KW-0732">Signal</keyword>
<evidence type="ECO:0000256" key="9">
    <source>
        <dbReference type="SAM" id="SignalP"/>
    </source>
</evidence>
<dbReference type="Pfam" id="PF01105">
    <property type="entry name" value="EMP24_GP25L"/>
    <property type="match status" value="1"/>
</dbReference>
<reference evidence="11" key="2">
    <citation type="submission" date="2021-01" db="EMBL/GenBank/DDBJ databases">
        <authorList>
            <person name="Schikora-Tamarit M.A."/>
        </authorList>
    </citation>
    <scope>NUCLEOTIDE SEQUENCE</scope>
    <source>
        <strain evidence="11">CBS6075</strain>
    </source>
</reference>
<dbReference type="GO" id="GO:0016020">
    <property type="term" value="C:membrane"/>
    <property type="evidence" value="ECO:0007669"/>
    <property type="project" value="UniProtKB-SubCell"/>
</dbReference>
<feature type="transmembrane region" description="Helical" evidence="8">
    <location>
        <begin position="184"/>
        <end position="203"/>
    </location>
</feature>
<evidence type="ECO:0000259" key="10">
    <source>
        <dbReference type="PROSITE" id="PS50866"/>
    </source>
</evidence>
<dbReference type="InterPro" id="IPR015720">
    <property type="entry name" value="Emp24-like"/>
</dbReference>
<comment type="subcellular location">
    <subcellularLocation>
        <location evidence="1 7">Membrane</location>
        <topology evidence="1 7">Single-pass type I membrane protein</topology>
    </subcellularLocation>
</comment>
<name>A0A9P8PGM2_9ASCO</name>
<organism evidence="11 12">
    <name type="scientific">Ogataea philodendri</name>
    <dbReference type="NCBI Taxonomy" id="1378263"/>
    <lineage>
        <taxon>Eukaryota</taxon>
        <taxon>Fungi</taxon>
        <taxon>Dikarya</taxon>
        <taxon>Ascomycota</taxon>
        <taxon>Saccharomycotina</taxon>
        <taxon>Pichiomycetes</taxon>
        <taxon>Pichiales</taxon>
        <taxon>Pichiaceae</taxon>
        <taxon>Ogataea</taxon>
    </lineage>
</organism>
<feature type="signal peptide" evidence="9">
    <location>
        <begin position="1"/>
        <end position="17"/>
    </location>
</feature>
<dbReference type="RefSeq" id="XP_046064673.1">
    <property type="nucleotide sequence ID" value="XM_046202832.1"/>
</dbReference>
<comment type="similarity">
    <text evidence="2 7">Belongs to the EMP24/GP25L family.</text>
</comment>
<keyword evidence="3 7" id="KW-0812">Transmembrane</keyword>
<feature type="domain" description="GOLD" evidence="10">
    <location>
        <begin position="33"/>
        <end position="123"/>
    </location>
</feature>
<dbReference type="SMART" id="SM01190">
    <property type="entry name" value="EMP24_GP25L"/>
    <property type="match status" value="1"/>
</dbReference>